<reference evidence="5 6" key="1">
    <citation type="submission" date="2018-02" db="EMBL/GenBank/DDBJ databases">
        <title>Genome sequence of Desulfovibrio carbinolicus DSM 3852.</title>
        <authorList>
            <person name="Wilbanks E."/>
            <person name="Skennerton C.T."/>
            <person name="Orphan V.J."/>
        </authorList>
    </citation>
    <scope>NUCLEOTIDE SEQUENCE [LARGE SCALE GENOMIC DNA]</scope>
    <source>
        <strain evidence="5 6">DSM 3852</strain>
    </source>
</reference>
<dbReference type="Pfam" id="PF00549">
    <property type="entry name" value="Ligase_CoA"/>
    <property type="match status" value="2"/>
</dbReference>
<dbReference type="GO" id="GO:0009361">
    <property type="term" value="C:succinate-CoA ligase complex (ADP-forming)"/>
    <property type="evidence" value="ECO:0007669"/>
    <property type="project" value="TreeGrafter"/>
</dbReference>
<proteinExistence type="inferred from homology"/>
<keyword evidence="6" id="KW-1185">Reference proteome</keyword>
<dbReference type="InterPro" id="IPR017440">
    <property type="entry name" value="Cit_synth/succinyl-CoA_lig_AS"/>
</dbReference>
<dbReference type="PROSITE" id="PS00399">
    <property type="entry name" value="SUCCINYL_COA_LIG_2"/>
    <property type="match status" value="1"/>
</dbReference>
<dbReference type="InterPro" id="IPR016102">
    <property type="entry name" value="Succinyl-CoA_synth-like"/>
</dbReference>
<comment type="similarity">
    <text evidence="3">Belongs to the succinate/malate CoA ligase alpha subunit family.</text>
</comment>
<dbReference type="GO" id="GO:0004775">
    <property type="term" value="F:succinate-CoA ligase (ADP-forming) activity"/>
    <property type="evidence" value="ECO:0007669"/>
    <property type="project" value="TreeGrafter"/>
</dbReference>
<dbReference type="SUPFAM" id="SSF56059">
    <property type="entry name" value="Glutathione synthetase ATP-binding domain-like"/>
    <property type="match status" value="1"/>
</dbReference>
<accession>A0A4P6HJB6</accession>
<dbReference type="Gene3D" id="3.30.1490.20">
    <property type="entry name" value="ATP-grasp fold, A domain"/>
    <property type="match status" value="1"/>
</dbReference>
<dbReference type="PRINTS" id="PR01798">
    <property type="entry name" value="SCOASYNTHASE"/>
</dbReference>
<dbReference type="OrthoDB" id="9802602at2"/>
<dbReference type="Pfam" id="PF08442">
    <property type="entry name" value="ATP-grasp_2"/>
    <property type="match status" value="1"/>
</dbReference>
<dbReference type="GO" id="GO:0004776">
    <property type="term" value="F:succinate-CoA ligase (GDP-forming) activity"/>
    <property type="evidence" value="ECO:0007669"/>
    <property type="project" value="TreeGrafter"/>
</dbReference>
<keyword evidence="1" id="KW-0436">Ligase</keyword>
<dbReference type="Gene3D" id="3.30.470.20">
    <property type="entry name" value="ATP-grasp fold, B domain"/>
    <property type="match status" value="1"/>
</dbReference>
<evidence type="ECO:0000313" key="6">
    <source>
        <dbReference type="Proteomes" id="UP000293296"/>
    </source>
</evidence>
<dbReference type="GO" id="GO:0005524">
    <property type="term" value="F:ATP binding"/>
    <property type="evidence" value="ECO:0007669"/>
    <property type="project" value="InterPro"/>
</dbReference>
<dbReference type="Gene3D" id="3.40.50.720">
    <property type="entry name" value="NAD(P)-binding Rossmann-like Domain"/>
    <property type="match status" value="1"/>
</dbReference>
<dbReference type="GO" id="GO:0006099">
    <property type="term" value="P:tricarboxylic acid cycle"/>
    <property type="evidence" value="ECO:0007669"/>
    <property type="project" value="UniProtKB-UniPathway"/>
</dbReference>
<evidence type="ECO:0000256" key="2">
    <source>
        <dbReference type="ARBA" id="ARBA00022741"/>
    </source>
</evidence>
<dbReference type="EMBL" id="CP026538">
    <property type="protein sequence ID" value="QAZ67293.1"/>
    <property type="molecule type" value="Genomic_DNA"/>
</dbReference>
<evidence type="ECO:0000256" key="1">
    <source>
        <dbReference type="ARBA" id="ARBA00022598"/>
    </source>
</evidence>
<sequence length="705" mass="72194">MLLTEHAGKELLAEAAIAVPPGVALEPDDAGAATPPFPGPYFLKAQVLGGGRGKAGGVLPVADVSALPEAARTLFSSTFGGVRPPFLRLEAAVPFDRAFYLSLGVSRGRKGFCLTIGREGGVDVEALAGTEALLVIDVPPSLVCPPYAARAAFFHLQLPAEAYAPFETLLSRLFGAVADNGLLLAEINPLAYCAGERFVALDAKVTIDDNVAALRPALARYRDARFATPTESRAAEHRLSFVSLPGRVGLVANGAGLAMATMDALEAAGLPAANFLDFGGTADPARLRVAFDLLFADPAVEACCVNMYGGILSCADVAEAMACALDGEDGRPVVVRFAGNAAKAGMERLRAMPGNRVRVAEDMDQAVVMLAEAVAPGERRPVDVLAGVCPAPTPGDAAARLRSHGCPKRPPLPSLLDLGPDSGVLVQGLTGRAGRAHARRMRAYGTPVVAGVTPFRGGSEVDGLPVYDTVAQAMARHDIALSVIFVPAAGAADAIEEAAAAGVARIVCITDGIPQRDMLAVLAALAGRQATLIGPNTPGLILPGQWFSAGIMPTEPFTPGPVAIFSRSGTLTYEVASRLTAAGIGQAVAAGMGGDPFGGAGFVELCEMVRDDARVRAVMVIGEVGGTAEEELAEYVAATKYPKPVAAFVAGVSAPPGRTLGHAGALLERPGGVAAKLACLARAGIPVCGELGEVAGVMAEALCRW</sequence>
<dbReference type="UniPathway" id="UPA00223">
    <property type="reaction ID" value="UER00999"/>
</dbReference>
<dbReference type="InterPro" id="IPR013815">
    <property type="entry name" value="ATP_grasp_subdomain_1"/>
</dbReference>
<dbReference type="RefSeq" id="WP_129351743.1">
    <property type="nucleotide sequence ID" value="NZ_CP026538.1"/>
</dbReference>
<dbReference type="SUPFAM" id="SSF52210">
    <property type="entry name" value="Succinyl-CoA synthetase domains"/>
    <property type="match status" value="2"/>
</dbReference>
<dbReference type="AlphaFoldDB" id="A0A4P6HJB6"/>
<dbReference type="InterPro" id="IPR013650">
    <property type="entry name" value="ATP-grasp_succ-CoA_synth-type"/>
</dbReference>
<evidence type="ECO:0000256" key="3">
    <source>
        <dbReference type="ARBA" id="ARBA00060724"/>
    </source>
</evidence>
<protein>
    <submittedName>
        <fullName evidence="5">Succinyl-CoA synthetase subunit beta</fullName>
    </submittedName>
</protein>
<evidence type="ECO:0000313" key="5">
    <source>
        <dbReference type="EMBL" id="QAZ67293.1"/>
    </source>
</evidence>
<dbReference type="SUPFAM" id="SSF51735">
    <property type="entry name" value="NAD(P)-binding Rossmann-fold domains"/>
    <property type="match status" value="1"/>
</dbReference>
<dbReference type="InterPro" id="IPR003781">
    <property type="entry name" value="CoA-bd"/>
</dbReference>
<dbReference type="InterPro" id="IPR036291">
    <property type="entry name" value="NAD(P)-bd_dom_sf"/>
</dbReference>
<keyword evidence="2" id="KW-0547">Nucleotide-binding</keyword>
<gene>
    <name evidence="5" type="ORF">C3Y92_08670</name>
</gene>
<dbReference type="PANTHER" id="PTHR11117">
    <property type="entry name" value="SUCCINYL-COA LIGASE SUBUNIT ALPHA"/>
    <property type="match status" value="1"/>
</dbReference>
<dbReference type="Proteomes" id="UP000293296">
    <property type="component" value="Chromosome"/>
</dbReference>
<dbReference type="PANTHER" id="PTHR11117:SF2">
    <property type="entry name" value="SUCCINATE--COA LIGASE [ADP_GDP-FORMING] SUBUNIT ALPHA, MITOCHONDRIAL"/>
    <property type="match status" value="1"/>
</dbReference>
<dbReference type="KEGG" id="dcb:C3Y92_08670"/>
<feature type="domain" description="CoA-binding" evidence="4">
    <location>
        <begin position="417"/>
        <end position="513"/>
    </location>
</feature>
<dbReference type="Gene3D" id="3.40.50.261">
    <property type="entry name" value="Succinyl-CoA synthetase domains"/>
    <property type="match status" value="2"/>
</dbReference>
<name>A0A4P6HJB6_9BACT</name>
<dbReference type="SMART" id="SM00881">
    <property type="entry name" value="CoA_binding"/>
    <property type="match status" value="1"/>
</dbReference>
<evidence type="ECO:0000259" key="4">
    <source>
        <dbReference type="SMART" id="SM00881"/>
    </source>
</evidence>
<dbReference type="FunFam" id="3.40.50.720:FF:000277">
    <property type="entry name" value="Succinate--CoA ligase [ADP-forming] subunit alpha"/>
    <property type="match status" value="1"/>
</dbReference>
<organism evidence="5 6">
    <name type="scientific">Solidesulfovibrio carbinolicus</name>
    <dbReference type="NCBI Taxonomy" id="296842"/>
    <lineage>
        <taxon>Bacteria</taxon>
        <taxon>Pseudomonadati</taxon>
        <taxon>Thermodesulfobacteriota</taxon>
        <taxon>Desulfovibrionia</taxon>
        <taxon>Desulfovibrionales</taxon>
        <taxon>Desulfovibrionaceae</taxon>
        <taxon>Solidesulfovibrio</taxon>
    </lineage>
</organism>
<dbReference type="Pfam" id="PF02629">
    <property type="entry name" value="CoA_binding"/>
    <property type="match status" value="1"/>
</dbReference>
<dbReference type="InterPro" id="IPR005811">
    <property type="entry name" value="SUCC_ACL_C"/>
</dbReference>